<evidence type="ECO:0000313" key="5">
    <source>
        <dbReference type="Proteomes" id="UP000279271"/>
    </source>
</evidence>
<reference evidence="5" key="2">
    <citation type="journal article" date="2018" name="Algal Res.">
        <title>Characterization of plant carbon substrate utilization by Auxenochlorella protothecoides.</title>
        <authorList>
            <person name="Vogler B.W."/>
            <person name="Starkenburg S.R."/>
            <person name="Sudasinghe N."/>
            <person name="Schambach J.Y."/>
            <person name="Rollin J.A."/>
            <person name="Pattathil S."/>
            <person name="Barry A.N."/>
        </authorList>
    </citation>
    <scope>NUCLEOTIDE SEQUENCE [LARGE SCALE GENOMIC DNA]</scope>
    <source>
        <strain evidence="5">UTEX 25</strain>
    </source>
</reference>
<evidence type="ECO:0000256" key="1">
    <source>
        <dbReference type="SAM" id="MobiDB-lite"/>
    </source>
</evidence>
<dbReference type="EMBL" id="KL662101">
    <property type="protein sequence ID" value="KFM23864.1"/>
    <property type="molecule type" value="Genomic_DNA"/>
</dbReference>
<dbReference type="KEGG" id="apro:F751_6832"/>
<evidence type="ECO:0000313" key="2">
    <source>
        <dbReference type="EMBL" id="KFM23864.1"/>
    </source>
</evidence>
<dbReference type="Proteomes" id="UP000279271">
    <property type="component" value="Unassembled WGS sequence"/>
</dbReference>
<reference evidence="2 4" key="1">
    <citation type="journal article" date="2014" name="BMC Genomics">
        <title>Oil accumulation mechanisms of the oleaginous microalga Chlorella protothecoides revealed through its genome, transcriptomes, and proteomes.</title>
        <authorList>
            <person name="Gao C."/>
            <person name="Wang Y."/>
            <person name="Shen Y."/>
            <person name="Yan D."/>
            <person name="He X."/>
            <person name="Dai J."/>
            <person name="Wu Q."/>
        </authorList>
    </citation>
    <scope>NUCLEOTIDE SEQUENCE [LARGE SCALE GENOMIC DNA]</scope>
    <source>
        <strain evidence="2 4">0710</strain>
    </source>
</reference>
<keyword evidence="4" id="KW-1185">Reference proteome</keyword>
<name>A0A087SDR0_AUXPR</name>
<organism evidence="2 4">
    <name type="scientific">Auxenochlorella protothecoides</name>
    <name type="common">Green microalga</name>
    <name type="synonym">Chlorella protothecoides</name>
    <dbReference type="NCBI Taxonomy" id="3075"/>
    <lineage>
        <taxon>Eukaryota</taxon>
        <taxon>Viridiplantae</taxon>
        <taxon>Chlorophyta</taxon>
        <taxon>core chlorophytes</taxon>
        <taxon>Trebouxiophyceae</taxon>
        <taxon>Chlorellales</taxon>
        <taxon>Chlorellaceae</taxon>
        <taxon>Auxenochlorella</taxon>
    </lineage>
</organism>
<feature type="region of interest" description="Disordered" evidence="1">
    <location>
        <begin position="340"/>
        <end position="374"/>
    </location>
</feature>
<dbReference type="RefSeq" id="XP_011396742.1">
    <property type="nucleotide sequence ID" value="XM_011398440.1"/>
</dbReference>
<feature type="region of interest" description="Disordered" evidence="1">
    <location>
        <begin position="151"/>
        <end position="224"/>
    </location>
</feature>
<evidence type="ECO:0000313" key="3">
    <source>
        <dbReference type="EMBL" id="RMZ54778.1"/>
    </source>
</evidence>
<dbReference type="EMBL" id="QOKY01000172">
    <property type="protein sequence ID" value="RMZ54778.1"/>
    <property type="molecule type" value="Genomic_DNA"/>
</dbReference>
<dbReference type="GeneID" id="23618223"/>
<proteinExistence type="predicted"/>
<sequence length="405" mass="41277">MYSESRVTRSRARIATQNGQTPGFAALPTDAPATTRTGRKATRRGVTDCPPAVLFDITNTEIQEEGWETKTPSVTEKTVPEVLGGSEDALVEATPVVSAPTLAPAPFTSAYFSPVGTLSPCDFSTPPESPCASISVGDAIAAAVACSPGVDSASPGVDSASPAPASAPPMGPRTVTVLGPSSASAFPASPEQEEAAPAFPSPLGSGTKASADTPNGNAGTPATAGTAAAGMPGLSPAILFIAAGAAAGAAEREPPTAASPQAATAVNSALAREVEELGDQTIEEEGAEDTPPLLAATVAGTDAVLPQGRPRVASKVSVPSSGFDSRSLRQLKKEVAARMAASASQAKEDAPKDCEDEIEKEEEEEEEEYDAYGEEEAWVSVEFAGCPHTMLRCPSLAWRALREVE</sequence>
<gene>
    <name evidence="3" type="ORF">APUTEX25_000295</name>
    <name evidence="2" type="ORF">F751_6832</name>
</gene>
<reference evidence="3" key="3">
    <citation type="submission" date="2018-10" db="EMBL/GenBank/DDBJ databases">
        <authorList>
            <person name="Hovde B."/>
            <person name="Zhang X."/>
        </authorList>
    </citation>
    <scope>NUCLEOTIDE SEQUENCE [LARGE SCALE GENOMIC DNA]</scope>
    <source>
        <strain evidence="3">UTEX 25</strain>
    </source>
</reference>
<evidence type="ECO:0000313" key="4">
    <source>
        <dbReference type="Proteomes" id="UP000028924"/>
    </source>
</evidence>
<dbReference type="AlphaFoldDB" id="A0A087SDR0"/>
<feature type="compositionally biased region" description="Low complexity" evidence="1">
    <location>
        <begin position="213"/>
        <end position="224"/>
    </location>
</feature>
<feature type="compositionally biased region" description="Acidic residues" evidence="1">
    <location>
        <begin position="354"/>
        <end position="374"/>
    </location>
</feature>
<feature type="compositionally biased region" description="Low complexity" evidence="1">
    <location>
        <begin position="180"/>
        <end position="202"/>
    </location>
</feature>
<reference evidence="3" key="4">
    <citation type="submission" date="2018-11" db="EMBL/GenBank/DDBJ databases">
        <title>Characterization of plant carbon substrate utilization by Auxenochlorella protothecoides.</title>
        <authorList>
            <person name="Vogler B.W."/>
            <person name="Starkenburg S.R."/>
            <person name="Sudasinghe N."/>
            <person name="Schambach J.Y."/>
            <person name="Rollin J.A."/>
            <person name="Pattathil S."/>
            <person name="Barry A.N."/>
        </authorList>
    </citation>
    <scope>NUCLEOTIDE SEQUENCE [LARGE SCALE GENOMIC DNA]</scope>
    <source>
        <strain evidence="3">UTEX 25</strain>
    </source>
</reference>
<protein>
    <submittedName>
        <fullName evidence="2">Uncharacterized protein</fullName>
    </submittedName>
</protein>
<feature type="region of interest" description="Disordered" evidence="1">
    <location>
        <begin position="1"/>
        <end position="46"/>
    </location>
</feature>
<accession>A0A087SDR0</accession>
<dbReference type="Proteomes" id="UP000028924">
    <property type="component" value="Unassembled WGS sequence"/>
</dbReference>
<feature type="compositionally biased region" description="Low complexity" evidence="1">
    <location>
        <begin position="151"/>
        <end position="164"/>
    </location>
</feature>